<dbReference type="Proteomes" id="UP000442109">
    <property type="component" value="Unassembled WGS sequence"/>
</dbReference>
<accession>A0A844LZ54</accession>
<dbReference type="GO" id="GO:0016787">
    <property type="term" value="F:hydrolase activity"/>
    <property type="evidence" value="ECO:0007669"/>
    <property type="project" value="UniProtKB-KW"/>
</dbReference>
<evidence type="ECO:0000259" key="2">
    <source>
        <dbReference type="Pfam" id="PF00561"/>
    </source>
</evidence>
<feature type="chain" id="PRO_5032566427" evidence="1">
    <location>
        <begin position="40"/>
        <end position="364"/>
    </location>
</feature>
<sequence length="364" mass="39271">MSVLTQVNQSTTAQSKKYAVVAAMLLAMSLLGLANRAAAAEYYNCSNPTGCQLIKSIEPEDNLTATQYPVVLAHGLGGFNSLFGIINYFNGIPEALIAGGSEVYVTKTSAIHDAEFRGEQLLQQVQTITAVTGKQKVNLVGHSLGGIDIRYVAAVAPESVASVTAVASPEQGSKMADWLLNLVTNSSAKSGYAPGEYNLRSRALINFHNALGRFLDYGSGINRKQLQQQDGVRAVTGLTTDYMAHYYNRKYPAAMPSEYCGQPPDNFVVNDIPYYSFSGVGTITNGLDPSDYLLSLTALSFGKDDANDGLVSACSSRIGYVIRDDYKMNHLDSVNQMFGLVAWGEVDPISVYRAQINRLKNNGL</sequence>
<keyword evidence="4" id="KW-1185">Reference proteome</keyword>
<evidence type="ECO:0000256" key="1">
    <source>
        <dbReference type="SAM" id="SignalP"/>
    </source>
</evidence>
<protein>
    <submittedName>
        <fullName evidence="3">Alpha/beta fold hydrolase</fullName>
    </submittedName>
</protein>
<evidence type="ECO:0000313" key="3">
    <source>
        <dbReference type="EMBL" id="MUG31835.1"/>
    </source>
</evidence>
<dbReference type="SUPFAM" id="SSF53474">
    <property type="entry name" value="alpha/beta-Hydrolases"/>
    <property type="match status" value="1"/>
</dbReference>
<feature type="signal peptide" evidence="1">
    <location>
        <begin position="1"/>
        <end position="39"/>
    </location>
</feature>
<proteinExistence type="predicted"/>
<comment type="caution">
    <text evidence="3">The sequence shown here is derived from an EMBL/GenBank/DDBJ whole genome shotgun (WGS) entry which is preliminary data.</text>
</comment>
<dbReference type="InterPro" id="IPR029058">
    <property type="entry name" value="AB_hydrolase_fold"/>
</dbReference>
<feature type="domain" description="AB hydrolase-1" evidence="2">
    <location>
        <begin position="68"/>
        <end position="182"/>
    </location>
</feature>
<evidence type="ECO:0000313" key="4">
    <source>
        <dbReference type="Proteomes" id="UP000442109"/>
    </source>
</evidence>
<gene>
    <name evidence="3" type="ORF">GB996_03405</name>
</gene>
<keyword evidence="1" id="KW-0732">Signal</keyword>
<dbReference type="Pfam" id="PF00561">
    <property type="entry name" value="Abhydrolase_1"/>
    <property type="match status" value="1"/>
</dbReference>
<reference evidence="3 4" key="1">
    <citation type="journal article" date="2019" name="PLoS ONE">
        <title>Pup mortality in New Zealand sea lions (Phocarctos hookeri) at Enderby Island, Auckland Islands, 2013-18.</title>
        <authorList>
            <person name="Michael S.A."/>
            <person name="Hayman D.T.S."/>
            <person name="Gray R."/>
            <person name="Zhang J."/>
            <person name="Rogers L."/>
            <person name="Roe W.D."/>
        </authorList>
    </citation>
    <scope>NUCLEOTIDE SEQUENCE [LARGE SCALE GENOMIC DNA]</scope>
    <source>
        <strain evidence="3 4">SM868</strain>
    </source>
</reference>
<dbReference type="OrthoDB" id="2004167at2"/>
<name>A0A844LZ54_9GAMM</name>
<dbReference type="RefSeq" id="WP_155586859.1">
    <property type="nucleotide sequence ID" value="NZ_WFKQ01000002.1"/>
</dbReference>
<dbReference type="Gene3D" id="3.40.50.1820">
    <property type="entry name" value="alpha/beta hydrolase"/>
    <property type="match status" value="1"/>
</dbReference>
<dbReference type="InterPro" id="IPR000073">
    <property type="entry name" value="AB_hydrolase_1"/>
</dbReference>
<keyword evidence="3" id="KW-0378">Hydrolase</keyword>
<dbReference type="AlphaFoldDB" id="A0A844LZ54"/>
<dbReference type="EMBL" id="WFKQ01000002">
    <property type="protein sequence ID" value="MUG31835.1"/>
    <property type="molecule type" value="Genomic_DNA"/>
</dbReference>
<organism evidence="3 4">
    <name type="scientific">Psychrobacter sanguinis</name>
    <dbReference type="NCBI Taxonomy" id="861445"/>
    <lineage>
        <taxon>Bacteria</taxon>
        <taxon>Pseudomonadati</taxon>
        <taxon>Pseudomonadota</taxon>
        <taxon>Gammaproteobacteria</taxon>
        <taxon>Moraxellales</taxon>
        <taxon>Moraxellaceae</taxon>
        <taxon>Psychrobacter</taxon>
    </lineage>
</organism>